<dbReference type="PANTHER" id="PTHR33620:SF1">
    <property type="entry name" value="UREASE ACCESSORY PROTEIN F"/>
    <property type="match status" value="1"/>
</dbReference>
<evidence type="ECO:0000256" key="1">
    <source>
        <dbReference type="ARBA" id="ARBA00022988"/>
    </source>
</evidence>
<evidence type="ECO:0000313" key="4">
    <source>
        <dbReference type="EMBL" id="MDQ0174893.1"/>
    </source>
</evidence>
<reference evidence="4 5" key="1">
    <citation type="submission" date="2023-07" db="EMBL/GenBank/DDBJ databases">
        <title>Genomic Encyclopedia of Type Strains, Phase IV (KMG-IV): sequencing the most valuable type-strain genomes for metagenomic binning, comparative biology and taxonomic classification.</title>
        <authorList>
            <person name="Goeker M."/>
        </authorList>
    </citation>
    <scope>NUCLEOTIDE SEQUENCE [LARGE SCALE GENOMIC DNA]</scope>
    <source>
        <strain evidence="4 5">DSM 23837</strain>
    </source>
</reference>
<comment type="caution">
    <text evidence="4">The sequence shown here is derived from an EMBL/GenBank/DDBJ whole genome shotgun (WGS) entry which is preliminary data.</text>
</comment>
<protein>
    <recommendedName>
        <fullName evidence="3">Urease accessory protein UreF</fullName>
    </recommendedName>
</protein>
<keyword evidence="5" id="KW-1185">Reference proteome</keyword>
<dbReference type="Pfam" id="PF01730">
    <property type="entry name" value="UreF"/>
    <property type="match status" value="1"/>
</dbReference>
<dbReference type="InterPro" id="IPR002639">
    <property type="entry name" value="UreF"/>
</dbReference>
<keyword evidence="2 3" id="KW-0143">Chaperone</keyword>
<dbReference type="RefSeq" id="WP_307226744.1">
    <property type="nucleotide sequence ID" value="NZ_JAUSTT010000003.1"/>
</dbReference>
<evidence type="ECO:0000313" key="5">
    <source>
        <dbReference type="Proteomes" id="UP001223586"/>
    </source>
</evidence>
<keyword evidence="1 3" id="KW-0996">Nickel insertion</keyword>
<dbReference type="Proteomes" id="UP001223586">
    <property type="component" value="Unassembled WGS sequence"/>
</dbReference>
<keyword evidence="3" id="KW-0963">Cytoplasm</keyword>
<comment type="subunit">
    <text evidence="3">UreD, UreF and UreG form a complex that acts as a GTP-hydrolysis-dependent molecular chaperone, activating the urease apoprotein by helping to assemble the nickel containing metallocenter of UreC. The UreE protein probably delivers the nickel.</text>
</comment>
<comment type="function">
    <text evidence="3">Required for maturation of urease via the functional incorporation of the urease nickel metallocenter.</text>
</comment>
<dbReference type="HAMAP" id="MF_01385">
    <property type="entry name" value="UreF"/>
    <property type="match status" value="1"/>
</dbReference>
<name>A0ABT9WNN6_9BACI</name>
<proteinExistence type="inferred from homology"/>
<dbReference type="Gene3D" id="1.10.4190.10">
    <property type="entry name" value="Urease accessory protein UreF"/>
    <property type="match status" value="1"/>
</dbReference>
<evidence type="ECO:0000256" key="2">
    <source>
        <dbReference type="ARBA" id="ARBA00023186"/>
    </source>
</evidence>
<comment type="similarity">
    <text evidence="3">Belongs to the UreF family.</text>
</comment>
<comment type="subcellular location">
    <subcellularLocation>
        <location evidence="3">Cytoplasm</location>
    </subcellularLocation>
</comment>
<sequence length="246" mass="27917">MNARKEGLKNRLNIEDISINFRLLHLFQIHDSAFPIGSFTQSFGMETYIQQDRIKTKQQLIDYCQVFLDYNLVHGDGIVVKAAFEAAKEEDWERLIHLEQLCHGMKLASESRAASMKMGRQFLHTVMLISQLESLTIWKQKLDAKEVKGHYPLIYGLYASGLNIDQKTMILTFLYASISAIVQNAVRAIPLGQNSGVQAIYELLSSIEKAAGVVMNCTLDDISNNTLGIEMSSMEHEYLYSRLFIS</sequence>
<evidence type="ECO:0000256" key="3">
    <source>
        <dbReference type="HAMAP-Rule" id="MF_01385"/>
    </source>
</evidence>
<dbReference type="EMBL" id="JAUSTT010000003">
    <property type="protein sequence ID" value="MDQ0174893.1"/>
    <property type="molecule type" value="Genomic_DNA"/>
</dbReference>
<organism evidence="4 5">
    <name type="scientific">Bacillus chungangensis</name>
    <dbReference type="NCBI Taxonomy" id="587633"/>
    <lineage>
        <taxon>Bacteria</taxon>
        <taxon>Bacillati</taxon>
        <taxon>Bacillota</taxon>
        <taxon>Bacilli</taxon>
        <taxon>Bacillales</taxon>
        <taxon>Bacillaceae</taxon>
        <taxon>Bacillus</taxon>
    </lineage>
</organism>
<accession>A0ABT9WNN6</accession>
<gene>
    <name evidence="3" type="primary">ureF</name>
    <name evidence="4" type="ORF">J2S08_000727</name>
</gene>
<dbReference type="InterPro" id="IPR038277">
    <property type="entry name" value="UreF_sf"/>
</dbReference>
<dbReference type="PIRSF" id="PIRSF009467">
    <property type="entry name" value="Ureas_acces_UreF"/>
    <property type="match status" value="1"/>
</dbReference>
<dbReference type="PANTHER" id="PTHR33620">
    <property type="entry name" value="UREASE ACCESSORY PROTEIN F"/>
    <property type="match status" value="1"/>
</dbReference>